<dbReference type="AlphaFoldDB" id="A0A6V7TY38"/>
<feature type="region of interest" description="Disordered" evidence="3">
    <location>
        <begin position="218"/>
        <end position="245"/>
    </location>
</feature>
<feature type="compositionally biased region" description="Pro residues" evidence="3">
    <location>
        <begin position="497"/>
        <end position="508"/>
    </location>
</feature>
<feature type="compositionally biased region" description="Polar residues" evidence="3">
    <location>
        <begin position="230"/>
        <end position="245"/>
    </location>
</feature>
<comment type="subcellular location">
    <subcellularLocation>
        <location evidence="2">Cytoplasm</location>
        <location evidence="2">Cytoskeleton</location>
    </subcellularLocation>
</comment>
<dbReference type="GO" id="GO:0034237">
    <property type="term" value="F:protein kinase A regulatory subunit binding"/>
    <property type="evidence" value="ECO:0007669"/>
    <property type="project" value="TreeGrafter"/>
</dbReference>
<keyword evidence="2" id="KW-0009">Actin-binding</keyword>
<evidence type="ECO:0000256" key="1">
    <source>
        <dbReference type="ARBA" id="ARBA00006993"/>
    </source>
</evidence>
<accession>A0A6V7TY38</accession>
<dbReference type="PANTHER" id="PTHR12902">
    <property type="entry name" value="WASP-1"/>
    <property type="match status" value="1"/>
</dbReference>
<reference evidence="5 6" key="1">
    <citation type="submission" date="2020-08" db="EMBL/GenBank/DDBJ databases">
        <authorList>
            <person name="Koutsovoulos G."/>
            <person name="Danchin GJ E."/>
        </authorList>
    </citation>
    <scope>NUCLEOTIDE SEQUENCE [LARGE SCALE GENOMIC DNA]</scope>
</reference>
<comment type="caution">
    <text evidence="5">The sequence shown here is derived from an EMBL/GenBank/DDBJ whole genome shotgun (WGS) entry which is preliminary data.</text>
</comment>
<keyword evidence="2" id="KW-0206">Cytoskeleton</keyword>
<feature type="region of interest" description="Disordered" evidence="3">
    <location>
        <begin position="173"/>
        <end position="203"/>
    </location>
</feature>
<dbReference type="Gene3D" id="6.10.280.150">
    <property type="match status" value="2"/>
</dbReference>
<keyword evidence="2" id="KW-0963">Cytoplasm</keyword>
<comment type="subunit">
    <text evidence="2">Binds actin and the Arp2/3 complex.</text>
</comment>
<dbReference type="PANTHER" id="PTHR12902:SF1">
    <property type="entry name" value="WISKOTT-ALDRICH SYNDROME PROTEIN FAMILY MEMBER"/>
    <property type="match status" value="1"/>
</dbReference>
<sequence length="610" mass="68098">MPLTTRSVSPINLSLHRLPDSVKQDELQCITNGTFANLIRQLSSLSRHAQQIFSDIHREVLKIDHRTNTLFLRVERLAQKVAQQSQNSLDQANLEEAALRKAFKSCNIIDQHSLSRQTLPTSLQEQYQQCDPPPELNELNPYREDEKEALRYYTDPGYFFELWRQEILKECGTSGEKRRTGRSPTSPHRRNRDQKQQKLHNISQQQQNALLNFHSSRSTNYSRYLPPGNNGKNLTSKNQRTGRLPSSATEVLHFPAEYQAPQALLAEREMMSSTSTPMQPPPGMTMMMNYGSNNNNDFGGHNICGGFDGGNNTKNNFVENNSHGLFRNVSNTTTTDSSGQQGSDFNKMDGLMRNLNLSSSQNNDNIRNNKEIAFLDDEDDELPPPPPQNMLGSSQKDVVVVFRPPPILENSMENSLSENNFIEKNDQEFPSPPPLQPDIAANQFQYLPAGGTEISTTTTTTPSEENNNINQAVSNVSSKEQLVCLDSIICASTATTTPPPPPPPPPPSNFNLKQQEGTKTFSTSESTSRKPSTTSSGDGTKDNRSLLLIQIQEGVQLKKVQKQEEQAEKRAVNDSTDVAAILRKRMEHCFGGSSDESSSNSPTGDDNEWD</sequence>
<organism evidence="5 6">
    <name type="scientific">Meloidogyne enterolobii</name>
    <name type="common">Root-knot nematode worm</name>
    <name type="synonym">Meloidogyne mayaguensis</name>
    <dbReference type="NCBI Taxonomy" id="390850"/>
    <lineage>
        <taxon>Eukaryota</taxon>
        <taxon>Metazoa</taxon>
        <taxon>Ecdysozoa</taxon>
        <taxon>Nematoda</taxon>
        <taxon>Chromadorea</taxon>
        <taxon>Rhabditida</taxon>
        <taxon>Tylenchina</taxon>
        <taxon>Tylenchomorpha</taxon>
        <taxon>Tylenchoidea</taxon>
        <taxon>Meloidogynidae</taxon>
        <taxon>Meloidogyninae</taxon>
        <taxon>Meloidogyne</taxon>
    </lineage>
</organism>
<evidence type="ECO:0000256" key="2">
    <source>
        <dbReference type="RuleBase" id="RU367034"/>
    </source>
</evidence>
<dbReference type="GO" id="GO:0030036">
    <property type="term" value="P:actin cytoskeleton organization"/>
    <property type="evidence" value="ECO:0007669"/>
    <property type="project" value="UniProtKB-UniRule"/>
</dbReference>
<name>A0A6V7TY38_MELEN</name>
<gene>
    <name evidence="5" type="ORF">MENT_LOCUS5929</name>
</gene>
<comment type="function">
    <text evidence="2">Downstream effector molecule involved in the transmission of signals from tyrosine kinase receptors and small GTPases to the actin cytoskeleton. Promotes formation of actin filaments. Part of the WAVE complex that regulates lamellipodia formation. The WAVE complex regulates actin filament reorganization via its interaction with the Arp2/3 complex.</text>
</comment>
<dbReference type="InterPro" id="IPR003124">
    <property type="entry name" value="WH2_dom"/>
</dbReference>
<evidence type="ECO:0000313" key="5">
    <source>
        <dbReference type="EMBL" id="CAD2138846.1"/>
    </source>
</evidence>
<dbReference type="GO" id="GO:2000601">
    <property type="term" value="P:positive regulation of Arp2/3 complex-mediated actin nucleation"/>
    <property type="evidence" value="ECO:0007669"/>
    <property type="project" value="TreeGrafter"/>
</dbReference>
<dbReference type="PROSITE" id="PS51082">
    <property type="entry name" value="WH2"/>
    <property type="match status" value="1"/>
</dbReference>
<dbReference type="GO" id="GO:0005856">
    <property type="term" value="C:cytoskeleton"/>
    <property type="evidence" value="ECO:0007669"/>
    <property type="project" value="UniProtKB-SubCell"/>
</dbReference>
<proteinExistence type="inferred from homology"/>
<dbReference type="OrthoDB" id="1060785at2759"/>
<dbReference type="GO" id="GO:0071933">
    <property type="term" value="F:Arp2/3 complex binding"/>
    <property type="evidence" value="ECO:0007669"/>
    <property type="project" value="TreeGrafter"/>
</dbReference>
<dbReference type="InterPro" id="IPR028288">
    <property type="entry name" value="SCAR/WAVE_fam"/>
</dbReference>
<feature type="compositionally biased region" description="Polar residues" evidence="3">
    <location>
        <begin position="509"/>
        <end position="538"/>
    </location>
</feature>
<dbReference type="EMBL" id="CAJEWN010000022">
    <property type="protein sequence ID" value="CAD2138846.1"/>
    <property type="molecule type" value="Genomic_DNA"/>
</dbReference>
<protein>
    <recommendedName>
        <fullName evidence="2">Wiskott-Aldrich syndrome protein family member</fullName>
        <shortName evidence="2">WASP family protein member</shortName>
    </recommendedName>
</protein>
<dbReference type="GO" id="GO:0003779">
    <property type="term" value="F:actin binding"/>
    <property type="evidence" value="ECO:0007669"/>
    <property type="project" value="UniProtKB-UniRule"/>
</dbReference>
<evidence type="ECO:0000256" key="3">
    <source>
        <dbReference type="SAM" id="MobiDB-lite"/>
    </source>
</evidence>
<comment type="similarity">
    <text evidence="1 2">Belongs to the SCAR/WAVE family.</text>
</comment>
<evidence type="ECO:0000259" key="4">
    <source>
        <dbReference type="PROSITE" id="PS51082"/>
    </source>
</evidence>
<feature type="region of interest" description="Disordered" evidence="3">
    <location>
        <begin position="588"/>
        <end position="610"/>
    </location>
</feature>
<feature type="domain" description="WH2" evidence="4">
    <location>
        <begin position="543"/>
        <end position="560"/>
    </location>
</feature>
<dbReference type="Proteomes" id="UP000580250">
    <property type="component" value="Unassembled WGS sequence"/>
</dbReference>
<dbReference type="Gene3D" id="1.20.5.340">
    <property type="match status" value="1"/>
</dbReference>
<dbReference type="SMART" id="SM00246">
    <property type="entry name" value="WH2"/>
    <property type="match status" value="1"/>
</dbReference>
<feature type="region of interest" description="Disordered" evidence="3">
    <location>
        <begin position="494"/>
        <end position="544"/>
    </location>
</feature>
<evidence type="ECO:0000313" key="6">
    <source>
        <dbReference type="Proteomes" id="UP000580250"/>
    </source>
</evidence>